<dbReference type="Pfam" id="PF23728">
    <property type="entry name" value="Tubby_C_like"/>
    <property type="match status" value="1"/>
</dbReference>
<dbReference type="InterPro" id="IPR056944">
    <property type="entry name" value="Tubby_C-like"/>
</dbReference>
<feature type="domain" description="Tubby C-terminal" evidence="1">
    <location>
        <begin position="4"/>
        <end position="172"/>
    </location>
</feature>
<proteinExistence type="predicted"/>
<protein>
    <recommendedName>
        <fullName evidence="1">Tubby C-terminal domain-containing protein</fullName>
    </recommendedName>
</protein>
<evidence type="ECO:0000259" key="1">
    <source>
        <dbReference type="Pfam" id="PF23728"/>
    </source>
</evidence>
<name>A0ABR9B289_9BACL</name>
<comment type="caution">
    <text evidence="2">The sequence shown here is derived from an EMBL/GenBank/DDBJ whole genome shotgun (WGS) entry which is preliminary data.</text>
</comment>
<dbReference type="RefSeq" id="WP_192026765.1">
    <property type="nucleotide sequence ID" value="NZ_JACYTN010000023.1"/>
</dbReference>
<gene>
    <name evidence="2" type="ORF">IFO66_19490</name>
</gene>
<organism evidence="2 3">
    <name type="scientific">Paenibacillus arenosi</name>
    <dbReference type="NCBI Taxonomy" id="2774142"/>
    <lineage>
        <taxon>Bacteria</taxon>
        <taxon>Bacillati</taxon>
        <taxon>Bacillota</taxon>
        <taxon>Bacilli</taxon>
        <taxon>Bacillales</taxon>
        <taxon>Paenibacillaceae</taxon>
        <taxon>Paenibacillus</taxon>
    </lineage>
</organism>
<sequence>MAVYTYKPHFYKKSTKEIEILDENHKRIGSIQRYYKNKWMRVVDHFIDEYEVNLKAFHVDGHSLITVEDVTPLTKMIGGEWKIKCVDGGNNRISDKTKIKTHIRYELQYREKWYLFTKDIGNRTMRVQGESNMLHAEITYDKMLPPMTITVKNHSEEVDVWTIACVYYLYSLRA</sequence>
<reference evidence="2 3" key="1">
    <citation type="submission" date="2020-09" db="EMBL/GenBank/DDBJ databases">
        <title>Paenibacillus sp. CAU 1523 isolated from sand of Haeundae Beach.</title>
        <authorList>
            <person name="Kim W."/>
        </authorList>
    </citation>
    <scope>NUCLEOTIDE SEQUENCE [LARGE SCALE GENOMIC DNA]</scope>
    <source>
        <strain evidence="2 3">CAU 1523</strain>
    </source>
</reference>
<accession>A0ABR9B289</accession>
<dbReference type="EMBL" id="JACYTN010000023">
    <property type="protein sequence ID" value="MBD8500474.1"/>
    <property type="molecule type" value="Genomic_DNA"/>
</dbReference>
<keyword evidence="3" id="KW-1185">Reference proteome</keyword>
<evidence type="ECO:0000313" key="3">
    <source>
        <dbReference type="Proteomes" id="UP000634529"/>
    </source>
</evidence>
<evidence type="ECO:0000313" key="2">
    <source>
        <dbReference type="EMBL" id="MBD8500474.1"/>
    </source>
</evidence>
<dbReference type="Proteomes" id="UP000634529">
    <property type="component" value="Unassembled WGS sequence"/>
</dbReference>